<gene>
    <name evidence="4" type="ORF">CGI_10015075</name>
</gene>
<dbReference type="GO" id="GO:0005840">
    <property type="term" value="C:ribosome"/>
    <property type="evidence" value="ECO:0007669"/>
    <property type="project" value="UniProtKB-KW"/>
</dbReference>
<proteinExistence type="inferred from homology"/>
<organism evidence="4">
    <name type="scientific">Magallana gigas</name>
    <name type="common">Pacific oyster</name>
    <name type="synonym">Crassostrea gigas</name>
    <dbReference type="NCBI Taxonomy" id="29159"/>
    <lineage>
        <taxon>Eukaryota</taxon>
        <taxon>Metazoa</taxon>
        <taxon>Spiralia</taxon>
        <taxon>Lophotrochozoa</taxon>
        <taxon>Mollusca</taxon>
        <taxon>Bivalvia</taxon>
        <taxon>Autobranchia</taxon>
        <taxon>Pteriomorphia</taxon>
        <taxon>Ostreida</taxon>
        <taxon>Ostreoidea</taxon>
        <taxon>Ostreidae</taxon>
        <taxon>Magallana</taxon>
    </lineage>
</organism>
<keyword evidence="3" id="KW-0687">Ribonucleoprotein</keyword>
<dbReference type="InterPro" id="IPR038584">
    <property type="entry name" value="Ribosomal_bL33_sf"/>
</dbReference>
<protein>
    <recommendedName>
        <fullName evidence="5">39S ribosomal protein L33, mitochondrial</fullName>
    </recommendedName>
</protein>
<evidence type="ECO:0000256" key="3">
    <source>
        <dbReference type="ARBA" id="ARBA00023274"/>
    </source>
</evidence>
<comment type="similarity">
    <text evidence="1">Belongs to the bacterial ribosomal protein bL33 family.</text>
</comment>
<dbReference type="PANTHER" id="PTHR39948:SF1">
    <property type="entry name" value="GEO11419P1"/>
    <property type="match status" value="1"/>
</dbReference>
<dbReference type="PANTHER" id="PTHR39948">
    <property type="entry name" value="GEO11419P1"/>
    <property type="match status" value="1"/>
</dbReference>
<dbReference type="InParanoid" id="K1Q4Q1"/>
<evidence type="ECO:0008006" key="5">
    <source>
        <dbReference type="Google" id="ProtNLM"/>
    </source>
</evidence>
<dbReference type="GO" id="GO:1990904">
    <property type="term" value="C:ribonucleoprotein complex"/>
    <property type="evidence" value="ECO:0007669"/>
    <property type="project" value="UniProtKB-KW"/>
</dbReference>
<dbReference type="AlphaFoldDB" id="K1Q4Q1"/>
<accession>K1Q4Q1</accession>
<evidence type="ECO:0000256" key="2">
    <source>
        <dbReference type="ARBA" id="ARBA00022980"/>
    </source>
</evidence>
<dbReference type="EMBL" id="JH817198">
    <property type="protein sequence ID" value="EKC26329.1"/>
    <property type="molecule type" value="Genomic_DNA"/>
</dbReference>
<sequence>MATKGRNVLVLFESLAGTKHKYVRIRPKIDGPGEAVMFDPLVQEKVLYREIKKLKTMKDKKPSKGGALYISKMGDCALLWSVMWAVILIVFGWPIGLICALFYCLLSPCAACCHGCTELINLLDRGVKLPLTCSQNMVTGKSMC</sequence>
<reference evidence="4" key="1">
    <citation type="journal article" date="2012" name="Nature">
        <title>The oyster genome reveals stress adaptation and complexity of shell formation.</title>
        <authorList>
            <person name="Zhang G."/>
            <person name="Fang X."/>
            <person name="Guo X."/>
            <person name="Li L."/>
            <person name="Luo R."/>
            <person name="Xu F."/>
            <person name="Yang P."/>
            <person name="Zhang L."/>
            <person name="Wang X."/>
            <person name="Qi H."/>
            <person name="Xiong Z."/>
            <person name="Que H."/>
            <person name="Xie Y."/>
            <person name="Holland P.W."/>
            <person name="Paps J."/>
            <person name="Zhu Y."/>
            <person name="Wu F."/>
            <person name="Chen Y."/>
            <person name="Wang J."/>
            <person name="Peng C."/>
            <person name="Meng J."/>
            <person name="Yang L."/>
            <person name="Liu J."/>
            <person name="Wen B."/>
            <person name="Zhang N."/>
            <person name="Huang Z."/>
            <person name="Zhu Q."/>
            <person name="Feng Y."/>
            <person name="Mount A."/>
            <person name="Hedgecock D."/>
            <person name="Xu Z."/>
            <person name="Liu Y."/>
            <person name="Domazet-Loso T."/>
            <person name="Du Y."/>
            <person name="Sun X."/>
            <person name="Zhang S."/>
            <person name="Liu B."/>
            <person name="Cheng P."/>
            <person name="Jiang X."/>
            <person name="Li J."/>
            <person name="Fan D."/>
            <person name="Wang W."/>
            <person name="Fu W."/>
            <person name="Wang T."/>
            <person name="Wang B."/>
            <person name="Zhang J."/>
            <person name="Peng Z."/>
            <person name="Li Y."/>
            <person name="Li N."/>
            <person name="Wang J."/>
            <person name="Chen M."/>
            <person name="He Y."/>
            <person name="Tan F."/>
            <person name="Song X."/>
            <person name="Zheng Q."/>
            <person name="Huang R."/>
            <person name="Yang H."/>
            <person name="Du X."/>
            <person name="Chen L."/>
            <person name="Yang M."/>
            <person name="Gaffney P.M."/>
            <person name="Wang S."/>
            <person name="Luo L."/>
            <person name="She Z."/>
            <person name="Ming Y."/>
            <person name="Huang W."/>
            <person name="Zhang S."/>
            <person name="Huang B."/>
            <person name="Zhang Y."/>
            <person name="Qu T."/>
            <person name="Ni P."/>
            <person name="Miao G."/>
            <person name="Wang J."/>
            <person name="Wang Q."/>
            <person name="Steinberg C.E."/>
            <person name="Wang H."/>
            <person name="Li N."/>
            <person name="Qian L."/>
            <person name="Zhang G."/>
            <person name="Li Y."/>
            <person name="Yang H."/>
            <person name="Liu X."/>
            <person name="Wang J."/>
            <person name="Yin Y."/>
            <person name="Wang J."/>
        </authorList>
    </citation>
    <scope>NUCLEOTIDE SEQUENCE [LARGE SCALE GENOMIC DNA]</scope>
    <source>
        <strain evidence="4">05x7-T-G4-1.051#20</strain>
    </source>
</reference>
<dbReference type="HOGENOM" id="CLU_1798315_0_0_1"/>
<keyword evidence="2" id="KW-0689">Ribosomal protein</keyword>
<dbReference type="Gene3D" id="2.20.28.120">
    <property type="entry name" value="Ribosomal protein L33"/>
    <property type="match status" value="1"/>
</dbReference>
<evidence type="ECO:0000256" key="1">
    <source>
        <dbReference type="ARBA" id="ARBA00007596"/>
    </source>
</evidence>
<name>K1Q4Q1_MAGGI</name>
<evidence type="ECO:0000313" key="4">
    <source>
        <dbReference type="EMBL" id="EKC26329.1"/>
    </source>
</evidence>